<dbReference type="Pfam" id="PF10145">
    <property type="entry name" value="PhageMin_Tail"/>
    <property type="match status" value="1"/>
</dbReference>
<evidence type="ECO:0000256" key="1">
    <source>
        <dbReference type="ARBA" id="ARBA00022612"/>
    </source>
</evidence>
<feature type="transmembrane region" description="Helical" evidence="2">
    <location>
        <begin position="554"/>
        <end position="579"/>
    </location>
</feature>
<organism evidence="4">
    <name type="scientific">Thermodesulfovibrio aggregans</name>
    <dbReference type="NCBI Taxonomy" id="86166"/>
    <lineage>
        <taxon>Bacteria</taxon>
        <taxon>Pseudomonadati</taxon>
        <taxon>Nitrospirota</taxon>
        <taxon>Thermodesulfovibrionia</taxon>
        <taxon>Thermodesulfovibrionales</taxon>
        <taxon>Thermodesulfovibrionaceae</taxon>
        <taxon>Thermodesulfovibrio</taxon>
    </lineage>
</organism>
<accession>A0A7C4AK76</accession>
<protein>
    <submittedName>
        <fullName evidence="4">Phage tail tape measure protein</fullName>
    </submittedName>
</protein>
<keyword evidence="1" id="KW-1188">Viral release from host cell</keyword>
<dbReference type="AlphaFoldDB" id="A0A7C4AK76"/>
<gene>
    <name evidence="4" type="ORF">ENV75_06300</name>
</gene>
<sequence>MADLFTIGIVLSAIDKASSVIGQMTNNSIAHLKRLEDRFKEIGDKMQSMGLKSMAAGAVMTGAIQKAISTFADLEEAQAFLKTTLMDETGAVGKEYDELNKLAEKLGTELPGTTKDMIEVFIALREQGVQTKYILGGVGEAAAKFAVLMKLPPKEAATYVAKFQEALGVAEKDMIQFMDILQRGKFAAGIEIEDLAYTIRYLAPSLKTLNLQGVQAAKEISAVIGVMATNAIEGSVAGTALAQALQRMAEVSHKLESKKMKELVGDLLDAKGIKLEFFTEDGQFKGIRGMIAELEKLKALNPQEKIMVLGKLFGMEAARPLSVIVDKGVAGYDEMIRRMEKQADMQKKIAEITSTTKQRWDAFTGTLQNTIAYFGGATTKALQLGKILEFLNNVLDKINDFMTKHKTLAGIIGAEIAVIGGLLFVVGGGLMLFGIAVKVLGSAIGGIRTFISFMKIARVWTMLGWQEVLRFIGVQKLMNSISYHGGFWKTMQYWLYTTKLKIFEALGALRTWVAAQWAVFRSNFLTIAGLKNMAKVFATTLFSAIKSATIALRVFATTIFTTPVGWIALALTAAAFLIIKFWKPISGFFKGLWQGLKEGLKGLEPAWDIFKKVAIIFAPIIIPLKLIYNLVKWLIKPVDDTGKAAENLGVRFGKAIGKILSSILTLPTKMFEAGKKIIDALWQGMKSVINKPVEVMKSVAQKIRNFLPFSPAKEGPLKDLHKVNIVGTIASAITPAPIMRAMSRIGEAIKGVAIGATMRGGMPAPALASAGMPSINITQNISFSGVDKATAQEMTAKVSTVTKEAVWRAIDEYFKRKQKAEWR</sequence>
<name>A0A7C4AK76_9BACT</name>
<feature type="transmembrane region" description="Helical" evidence="2">
    <location>
        <begin position="416"/>
        <end position="440"/>
    </location>
</feature>
<keyword evidence="2" id="KW-0812">Transmembrane</keyword>
<dbReference type="NCBIfam" id="TIGR01760">
    <property type="entry name" value="tape_meas_TP901"/>
    <property type="match status" value="1"/>
</dbReference>
<proteinExistence type="predicted"/>
<evidence type="ECO:0000256" key="2">
    <source>
        <dbReference type="SAM" id="Phobius"/>
    </source>
</evidence>
<keyword evidence="2" id="KW-0472">Membrane</keyword>
<feature type="domain" description="Phage tail tape measure protein" evidence="3">
    <location>
        <begin position="101"/>
        <end position="314"/>
    </location>
</feature>
<evidence type="ECO:0000259" key="3">
    <source>
        <dbReference type="Pfam" id="PF10145"/>
    </source>
</evidence>
<feature type="transmembrane region" description="Helical" evidence="2">
    <location>
        <begin position="609"/>
        <end position="628"/>
    </location>
</feature>
<dbReference type="InterPro" id="IPR010090">
    <property type="entry name" value="Phage_tape_meas"/>
</dbReference>
<reference evidence="4" key="1">
    <citation type="journal article" date="2020" name="mSystems">
        <title>Genome- and Community-Level Interaction Insights into Carbon Utilization and Element Cycling Functions of Hydrothermarchaeota in Hydrothermal Sediment.</title>
        <authorList>
            <person name="Zhou Z."/>
            <person name="Liu Y."/>
            <person name="Xu W."/>
            <person name="Pan J."/>
            <person name="Luo Z.H."/>
            <person name="Li M."/>
        </authorList>
    </citation>
    <scope>NUCLEOTIDE SEQUENCE [LARGE SCALE GENOMIC DNA]</scope>
    <source>
        <strain evidence="4">SpSt-788</strain>
    </source>
</reference>
<comment type="caution">
    <text evidence="4">The sequence shown here is derived from an EMBL/GenBank/DDBJ whole genome shotgun (WGS) entry which is preliminary data.</text>
</comment>
<dbReference type="EMBL" id="DTHO01000067">
    <property type="protein sequence ID" value="HGH00038.1"/>
    <property type="molecule type" value="Genomic_DNA"/>
</dbReference>
<dbReference type="PANTHER" id="PTHR37813:SF1">
    <property type="entry name" value="FELS-2 PROPHAGE PROTEIN"/>
    <property type="match status" value="1"/>
</dbReference>
<keyword evidence="2" id="KW-1133">Transmembrane helix</keyword>
<dbReference type="PANTHER" id="PTHR37813">
    <property type="entry name" value="FELS-2 PROPHAGE PROTEIN"/>
    <property type="match status" value="1"/>
</dbReference>
<evidence type="ECO:0000313" key="4">
    <source>
        <dbReference type="EMBL" id="HGH00038.1"/>
    </source>
</evidence>